<evidence type="ECO:0000256" key="3">
    <source>
        <dbReference type="ARBA" id="ARBA00022989"/>
    </source>
</evidence>
<feature type="non-terminal residue" evidence="7">
    <location>
        <position position="393"/>
    </location>
</feature>
<dbReference type="InterPro" id="IPR011527">
    <property type="entry name" value="ABC1_TM_dom"/>
</dbReference>
<evidence type="ECO:0000313" key="7">
    <source>
        <dbReference type="EMBL" id="SVC27487.1"/>
    </source>
</evidence>
<feature type="transmembrane region" description="Helical" evidence="5">
    <location>
        <begin position="168"/>
        <end position="188"/>
    </location>
</feature>
<dbReference type="Gene3D" id="3.40.50.300">
    <property type="entry name" value="P-loop containing nucleotide triphosphate hydrolases"/>
    <property type="match status" value="1"/>
</dbReference>
<feature type="transmembrane region" description="Helical" evidence="5">
    <location>
        <begin position="28"/>
        <end position="50"/>
    </location>
</feature>
<keyword evidence="4 5" id="KW-0472">Membrane</keyword>
<keyword evidence="2 5" id="KW-0812">Transmembrane</keyword>
<dbReference type="GO" id="GO:0016887">
    <property type="term" value="F:ATP hydrolysis activity"/>
    <property type="evidence" value="ECO:0007669"/>
    <property type="project" value="InterPro"/>
</dbReference>
<evidence type="ECO:0000256" key="2">
    <source>
        <dbReference type="ARBA" id="ARBA00022692"/>
    </source>
</evidence>
<dbReference type="AlphaFoldDB" id="A0A382KXK9"/>
<protein>
    <recommendedName>
        <fullName evidence="6">ABC transmembrane type-1 domain-containing protein</fullName>
    </recommendedName>
</protein>
<evidence type="ECO:0000259" key="6">
    <source>
        <dbReference type="PROSITE" id="PS50929"/>
    </source>
</evidence>
<organism evidence="7">
    <name type="scientific">marine metagenome</name>
    <dbReference type="NCBI Taxonomy" id="408172"/>
    <lineage>
        <taxon>unclassified sequences</taxon>
        <taxon>metagenomes</taxon>
        <taxon>ecological metagenomes</taxon>
    </lineage>
</organism>
<accession>A0A382KXK9</accession>
<dbReference type="InterPro" id="IPR039421">
    <property type="entry name" value="Type_1_exporter"/>
</dbReference>
<sequence>MMSEKEQVIKKDLKDHWFWGAIHENRAVYVQVLLASVFINMFGFVSAFYIMTVYDRVLPNYAMSSLLALTIGMAVVILFDFILKMVRSYFSDIANKDLDEKVSTKLINKLLSHDEKIMKSPSQIASTIREFDSVKEFFTSASIMALIDLPFMFLFIGVIFSIAGPLGVVPLLIVPLVLGVSALVQPFLKRFSEKDLSFRVGKARVLSELTNNLESVRTVAGGEFLKKRWLDSVNRQNDSSILSRIASNISITFGQTGLQISQTAIIVYGVILISNLEISSGALIACVILSGRTLSPLVQASQLLTRANFAIASYKNVNSLMDSEARDEKFDDLVAVSLGSGNLEVTKLNYAFDETKVLEDVSFNVNTGENIGVVGNLGSGKSTLLRAIIGYHL</sequence>
<dbReference type="GO" id="GO:0016020">
    <property type="term" value="C:membrane"/>
    <property type="evidence" value="ECO:0007669"/>
    <property type="project" value="UniProtKB-SubCell"/>
</dbReference>
<dbReference type="Pfam" id="PF00005">
    <property type="entry name" value="ABC_tran"/>
    <property type="match status" value="1"/>
</dbReference>
<dbReference type="Pfam" id="PF00664">
    <property type="entry name" value="ABC_membrane"/>
    <property type="match status" value="1"/>
</dbReference>
<dbReference type="GO" id="GO:0015421">
    <property type="term" value="F:ABC-type oligopeptide transporter activity"/>
    <property type="evidence" value="ECO:0007669"/>
    <property type="project" value="TreeGrafter"/>
</dbReference>
<name>A0A382KXK9_9ZZZZ</name>
<keyword evidence="3 5" id="KW-1133">Transmembrane helix</keyword>
<dbReference type="PROSITE" id="PS50929">
    <property type="entry name" value="ABC_TM1F"/>
    <property type="match status" value="1"/>
</dbReference>
<gene>
    <name evidence="7" type="ORF">METZ01_LOCUS280341</name>
</gene>
<evidence type="ECO:0000256" key="5">
    <source>
        <dbReference type="SAM" id="Phobius"/>
    </source>
</evidence>
<reference evidence="7" key="1">
    <citation type="submission" date="2018-05" db="EMBL/GenBank/DDBJ databases">
        <authorList>
            <person name="Lanie J.A."/>
            <person name="Ng W.-L."/>
            <person name="Kazmierczak K.M."/>
            <person name="Andrzejewski T.M."/>
            <person name="Davidsen T.M."/>
            <person name="Wayne K.J."/>
            <person name="Tettelin H."/>
            <person name="Glass J.I."/>
            <person name="Rusch D."/>
            <person name="Podicherti R."/>
            <person name="Tsui H.-C.T."/>
            <person name="Winkler M.E."/>
        </authorList>
    </citation>
    <scope>NUCLEOTIDE SEQUENCE</scope>
</reference>
<comment type="subcellular location">
    <subcellularLocation>
        <location evidence="1">Membrane</location>
        <topology evidence="1">Multi-pass membrane protein</topology>
    </subcellularLocation>
</comment>
<dbReference type="PANTHER" id="PTHR43394">
    <property type="entry name" value="ATP-DEPENDENT PERMEASE MDL1, MITOCHONDRIAL"/>
    <property type="match status" value="1"/>
</dbReference>
<dbReference type="EMBL" id="UINC01082586">
    <property type="protein sequence ID" value="SVC27487.1"/>
    <property type="molecule type" value="Genomic_DNA"/>
</dbReference>
<dbReference type="SUPFAM" id="SSF90123">
    <property type="entry name" value="ABC transporter transmembrane region"/>
    <property type="match status" value="1"/>
</dbReference>
<dbReference type="InterPro" id="IPR003439">
    <property type="entry name" value="ABC_transporter-like_ATP-bd"/>
</dbReference>
<feature type="transmembrane region" description="Helical" evidence="5">
    <location>
        <begin position="62"/>
        <end position="83"/>
    </location>
</feature>
<feature type="domain" description="ABC transmembrane type-1" evidence="6">
    <location>
        <begin position="32"/>
        <end position="305"/>
    </location>
</feature>
<dbReference type="GO" id="GO:0005524">
    <property type="term" value="F:ATP binding"/>
    <property type="evidence" value="ECO:0007669"/>
    <property type="project" value="InterPro"/>
</dbReference>
<dbReference type="Gene3D" id="1.20.1560.10">
    <property type="entry name" value="ABC transporter type 1, transmembrane domain"/>
    <property type="match status" value="1"/>
</dbReference>
<evidence type="ECO:0000256" key="4">
    <source>
        <dbReference type="ARBA" id="ARBA00023136"/>
    </source>
</evidence>
<dbReference type="PANTHER" id="PTHR43394:SF1">
    <property type="entry name" value="ATP-BINDING CASSETTE SUB-FAMILY B MEMBER 10, MITOCHONDRIAL"/>
    <property type="match status" value="1"/>
</dbReference>
<dbReference type="SUPFAM" id="SSF52540">
    <property type="entry name" value="P-loop containing nucleoside triphosphate hydrolases"/>
    <property type="match status" value="1"/>
</dbReference>
<proteinExistence type="predicted"/>
<feature type="transmembrane region" description="Helical" evidence="5">
    <location>
        <begin position="137"/>
        <end position="162"/>
    </location>
</feature>
<evidence type="ECO:0000256" key="1">
    <source>
        <dbReference type="ARBA" id="ARBA00004141"/>
    </source>
</evidence>
<dbReference type="InterPro" id="IPR036640">
    <property type="entry name" value="ABC1_TM_sf"/>
</dbReference>
<dbReference type="InterPro" id="IPR027417">
    <property type="entry name" value="P-loop_NTPase"/>
</dbReference>